<keyword evidence="2" id="KW-1185">Reference proteome</keyword>
<protein>
    <submittedName>
        <fullName evidence="1">Uncharacterized protein</fullName>
    </submittedName>
</protein>
<name>A0A1X7KK75_9FLAO</name>
<accession>A0A1X7KK75</accession>
<organism evidence="1 2">
    <name type="scientific">Arenibacter troitsensis</name>
    <dbReference type="NCBI Taxonomy" id="188872"/>
    <lineage>
        <taxon>Bacteria</taxon>
        <taxon>Pseudomonadati</taxon>
        <taxon>Bacteroidota</taxon>
        <taxon>Flavobacteriia</taxon>
        <taxon>Flavobacteriales</taxon>
        <taxon>Flavobacteriaceae</taxon>
        <taxon>Arenibacter</taxon>
    </lineage>
</organism>
<evidence type="ECO:0000313" key="2">
    <source>
        <dbReference type="Proteomes" id="UP000193420"/>
    </source>
</evidence>
<dbReference type="Proteomes" id="UP000193420">
    <property type="component" value="Unassembled WGS sequence"/>
</dbReference>
<sequence>MIFVLTFLGIYEGSQIFPLSQCKKLLDLKVQLFNSSFLLNNKHVHVTFSRSRWGYFFIGIKLIMNNEI</sequence>
<proteinExistence type="predicted"/>
<reference evidence="2" key="1">
    <citation type="submission" date="2017-04" db="EMBL/GenBank/DDBJ databases">
        <authorList>
            <person name="Varghese N."/>
            <person name="Submissions S."/>
        </authorList>
    </citation>
    <scope>NUCLEOTIDE SEQUENCE [LARGE SCALE GENOMIC DNA]</scope>
    <source>
        <strain evidence="2">DSM 19835</strain>
    </source>
</reference>
<evidence type="ECO:0000313" key="1">
    <source>
        <dbReference type="EMBL" id="SMG41685.1"/>
    </source>
</evidence>
<dbReference type="AlphaFoldDB" id="A0A1X7KK75"/>
<dbReference type="STRING" id="188872.SAMN03080602_03054"/>
<gene>
    <name evidence="1" type="ORF">SAMN03080602_03054</name>
</gene>
<dbReference type="EMBL" id="FXAO01000006">
    <property type="protein sequence ID" value="SMG41685.1"/>
    <property type="molecule type" value="Genomic_DNA"/>
</dbReference>